<evidence type="ECO:0000313" key="3">
    <source>
        <dbReference type="Proteomes" id="UP000030764"/>
    </source>
</evidence>
<keyword evidence="3" id="KW-1185">Reference proteome</keyword>
<gene>
    <name evidence="2" type="ORF">M513_13834</name>
</gene>
<name>A0A085LJZ2_9BILA</name>
<reference evidence="2 3" key="1">
    <citation type="journal article" date="2014" name="Nat. Genet.">
        <title>Genome and transcriptome of the porcine whipworm Trichuris suis.</title>
        <authorList>
            <person name="Jex A.R."/>
            <person name="Nejsum P."/>
            <person name="Schwarz E.M."/>
            <person name="Hu L."/>
            <person name="Young N.D."/>
            <person name="Hall R.S."/>
            <person name="Korhonen P.K."/>
            <person name="Liao S."/>
            <person name="Thamsborg S."/>
            <person name="Xia J."/>
            <person name="Xu P."/>
            <person name="Wang S."/>
            <person name="Scheerlinck J.P."/>
            <person name="Hofmann A."/>
            <person name="Sternberg P.W."/>
            <person name="Wang J."/>
            <person name="Gasser R.B."/>
        </authorList>
    </citation>
    <scope>NUCLEOTIDE SEQUENCE [LARGE SCALE GENOMIC DNA]</scope>
    <source>
        <strain evidence="2">DCEP-RM93M</strain>
    </source>
</reference>
<dbReference type="AlphaFoldDB" id="A0A085LJZ2"/>
<protein>
    <recommendedName>
        <fullName evidence="4">Cystatin domain-containing protein</fullName>
    </recommendedName>
</protein>
<accession>A0A085LJZ2</accession>
<evidence type="ECO:0000256" key="1">
    <source>
        <dbReference type="SAM" id="SignalP"/>
    </source>
</evidence>
<organism evidence="2 3">
    <name type="scientific">Trichuris suis</name>
    <name type="common">pig whipworm</name>
    <dbReference type="NCBI Taxonomy" id="68888"/>
    <lineage>
        <taxon>Eukaryota</taxon>
        <taxon>Metazoa</taxon>
        <taxon>Ecdysozoa</taxon>
        <taxon>Nematoda</taxon>
        <taxon>Enoplea</taxon>
        <taxon>Dorylaimia</taxon>
        <taxon>Trichinellida</taxon>
        <taxon>Trichuridae</taxon>
        <taxon>Trichuris</taxon>
    </lineage>
</organism>
<dbReference type="Proteomes" id="UP000030764">
    <property type="component" value="Unassembled WGS sequence"/>
</dbReference>
<evidence type="ECO:0008006" key="4">
    <source>
        <dbReference type="Google" id="ProtNLM"/>
    </source>
</evidence>
<evidence type="ECO:0000313" key="2">
    <source>
        <dbReference type="EMBL" id="KFD45288.1"/>
    </source>
</evidence>
<feature type="signal peptide" evidence="1">
    <location>
        <begin position="1"/>
        <end position="18"/>
    </location>
</feature>
<keyword evidence="1" id="KW-0732">Signal</keyword>
<sequence length="159" mass="18037">MYSLALIIACLLAATAYSGPTYWEKKEPLPEALQKYMDETKVEEPPTDEGILQVAKDFVDKKLKEEEKAVTWALEASNITKLEGVKRTAQLHIIFKAKIANCPSETQKKMSQMLHFAVKNPEDNCKPNVIDMEAEHPCSLWYSKYTGSSDIRCNMIRGH</sequence>
<feature type="chain" id="PRO_5001794593" description="Cystatin domain-containing protein" evidence="1">
    <location>
        <begin position="19"/>
        <end position="159"/>
    </location>
</feature>
<dbReference type="EMBL" id="KL363579">
    <property type="protein sequence ID" value="KFD45288.1"/>
    <property type="molecule type" value="Genomic_DNA"/>
</dbReference>
<proteinExistence type="predicted"/>